<evidence type="ECO:0000313" key="5">
    <source>
        <dbReference type="Proteomes" id="UP001648503"/>
    </source>
</evidence>
<gene>
    <name evidence="4" type="ORF">BASA50_007025</name>
</gene>
<evidence type="ECO:0000256" key="3">
    <source>
        <dbReference type="SAM" id="MobiDB-lite"/>
    </source>
</evidence>
<proteinExistence type="inferred from homology"/>
<dbReference type="PROSITE" id="PS50082">
    <property type="entry name" value="WD_REPEATS_2"/>
    <property type="match status" value="2"/>
</dbReference>
<evidence type="ECO:0000256" key="1">
    <source>
        <dbReference type="ARBA" id="ARBA00005672"/>
    </source>
</evidence>
<dbReference type="InterPro" id="IPR001680">
    <property type="entry name" value="WD40_rpt"/>
</dbReference>
<name>A0ABQ8F8S6_9FUNG</name>
<feature type="repeat" description="WD" evidence="2">
    <location>
        <begin position="356"/>
        <end position="398"/>
    </location>
</feature>
<dbReference type="PANTHER" id="PTHR14205:SF15">
    <property type="entry name" value="EARP AND GARP COMPLEX-INTERACTING PROTEIN 1"/>
    <property type="match status" value="1"/>
</dbReference>
<evidence type="ECO:0000256" key="2">
    <source>
        <dbReference type="PROSITE-ProRule" id="PRU00221"/>
    </source>
</evidence>
<dbReference type="SMART" id="SM00320">
    <property type="entry name" value="WD40"/>
    <property type="match status" value="5"/>
</dbReference>
<feature type="compositionally biased region" description="Polar residues" evidence="3">
    <location>
        <begin position="807"/>
        <end position="818"/>
    </location>
</feature>
<dbReference type="Gene3D" id="2.130.10.10">
    <property type="entry name" value="YVTN repeat-like/Quinoprotein amine dehydrogenase"/>
    <property type="match status" value="1"/>
</dbReference>
<comment type="similarity">
    <text evidence="1">Belongs to the WD repeat EIPR1 family.</text>
</comment>
<feature type="region of interest" description="Disordered" evidence="3">
    <location>
        <begin position="807"/>
        <end position="834"/>
    </location>
</feature>
<dbReference type="InterPro" id="IPR036322">
    <property type="entry name" value="WD40_repeat_dom_sf"/>
</dbReference>
<dbReference type="PANTHER" id="PTHR14205">
    <property type="entry name" value="WD-REPEAT PROTEIN"/>
    <property type="match status" value="1"/>
</dbReference>
<evidence type="ECO:0000313" key="4">
    <source>
        <dbReference type="EMBL" id="KAH6593970.1"/>
    </source>
</evidence>
<dbReference type="InterPro" id="IPR040323">
    <property type="entry name" value="EIPR1"/>
</dbReference>
<organism evidence="4 5">
    <name type="scientific">Batrachochytrium salamandrivorans</name>
    <dbReference type="NCBI Taxonomy" id="1357716"/>
    <lineage>
        <taxon>Eukaryota</taxon>
        <taxon>Fungi</taxon>
        <taxon>Fungi incertae sedis</taxon>
        <taxon>Chytridiomycota</taxon>
        <taxon>Chytridiomycota incertae sedis</taxon>
        <taxon>Chytridiomycetes</taxon>
        <taxon>Rhizophydiales</taxon>
        <taxon>Rhizophydiales incertae sedis</taxon>
        <taxon>Batrachochytrium</taxon>
    </lineage>
</organism>
<comment type="caution">
    <text evidence="4">The sequence shown here is derived from an EMBL/GenBank/DDBJ whole genome shotgun (WGS) entry which is preliminary data.</text>
</comment>
<sequence length="1159" mass="126891">MATVSLPVPGEASILSSSTTPLKSSILVSKSLVSDGPHVSFPRLHHGTPLDAWRKTFVSSSKRRNQILLDTCTTNIADAAKWSTCLASIQDTPYFVVGSGSKTNNMFVFENTATNKLVAAKDYHPPADSLVLRSAFSLPSPIFHMSCIGDMLVTAGPDGLAQVYKVECDEFRNKGKGITHVQECVIGTTLTSSVISPPGALIQSLRLKCIELEPVSYSRAENRTANSGSLSVRRVSAIQGKKVYMYDLPTSTVISSEQPGIYALNTLAYSPHAQFGSLLAVGGHDMHLSMLDTRTVRLNGEQSAASVVWNAADAHTMPILDIKFNPFVPYWVASSDSSGVIKVWDIRYSAGPAACITDHFDSVNSIAWSNTHCDIISSASSDRAWRAWSIQPDQLVSAVSTPNMFIGFPGSDWGVSFNPAESSHAVIGSKIIGEHQKNCTAPLVSVVASNTHADTFLSLSAIGEIFSHTIRSDLFEQLSPHRYDDVSARDVETKVYSRNLTDAFQCLTTYLRTERPAGQMTAKHEHELIELVSLKPPLVSLKPSLVSGRNSSDSIAGDAETANISWHSLSAKRTNSRDMVVAFREDLETIGYGLPPQYSDLCRSMSIIDSWTQRQFDLTCLRFKIVDRVLQGDCQAIVEHEKEIYAGMEADPEFLDQDTIQFFTEEVITYSYLKGMTMGLKFGELVADTPKLHFDTLSSTMGLLLFPTIYDTVEWLPDIQTSLAHQPKSIRQAIFSDYVAKVRQMRVVSDKSAPVTPSIPITVYGEASSLTSISPASNLRTQVQILTPESPKLATLQPPLLRVNSAQSPSLSIGSPNKSVVIPSPLPNPSPTRKGTVLDTFKDVYIRKQTHVARVACESKEILPMISLEIRLVKIVQKQSENIHEEIVQAMQQNVMTDSGVSGVRGRGGAVLSNASMMGGPVIGPFERTISASVNLLYLEALLATKRFEDYFGASLDLISSLPTSDFSLVLFKFVEDEGVPKLKLHINSLFTTATGHLQSIFQSTAAIVPGLPNPMTLKGLVQGSKLVRDAMILLVKSAAHIVQGQDQLKFEKQFVESLMRIMGQLTTIMLQLSAMLNRSFEHFEKQLGKGNTTTREWAQTVHDSLRDAARTFPLSVNKTRPTQSTEKAATGHTIHEEIFSTLDKLYRGFIKPDSGQSS</sequence>
<accession>A0ABQ8F8S6</accession>
<protein>
    <submittedName>
        <fullName evidence="4">Uncharacterized protein</fullName>
    </submittedName>
</protein>
<keyword evidence="2" id="KW-0853">WD repeat</keyword>
<dbReference type="InterPro" id="IPR015943">
    <property type="entry name" value="WD40/YVTN_repeat-like_dom_sf"/>
</dbReference>
<reference evidence="4 5" key="1">
    <citation type="submission" date="2021-02" db="EMBL/GenBank/DDBJ databases">
        <title>Variation within the Batrachochytrium salamandrivorans European outbreak.</title>
        <authorList>
            <person name="Kelly M."/>
            <person name="Pasmans F."/>
            <person name="Shea T.P."/>
            <person name="Munoz J.F."/>
            <person name="Carranza S."/>
            <person name="Cuomo C.A."/>
            <person name="Martel A."/>
        </authorList>
    </citation>
    <scope>NUCLEOTIDE SEQUENCE [LARGE SCALE GENOMIC DNA]</scope>
    <source>
        <strain evidence="4 5">AMFP18/2</strain>
    </source>
</reference>
<keyword evidence="5" id="KW-1185">Reference proteome</keyword>
<dbReference type="SUPFAM" id="SSF50978">
    <property type="entry name" value="WD40 repeat-like"/>
    <property type="match status" value="2"/>
</dbReference>
<feature type="repeat" description="WD" evidence="2">
    <location>
        <begin position="312"/>
        <end position="347"/>
    </location>
</feature>
<dbReference type="EMBL" id="JAFCIX010000341">
    <property type="protein sequence ID" value="KAH6593970.1"/>
    <property type="molecule type" value="Genomic_DNA"/>
</dbReference>
<dbReference type="Proteomes" id="UP001648503">
    <property type="component" value="Unassembled WGS sequence"/>
</dbReference>